<accession>A0A0E9TUR6</accession>
<sequence length="8" mass="870">MPRQGGKP</sequence>
<protein>
    <submittedName>
        <fullName evidence="1">Uncharacterized protein</fullName>
    </submittedName>
</protein>
<dbReference type="EMBL" id="GBXM01051158">
    <property type="protein sequence ID" value="JAH57419.1"/>
    <property type="molecule type" value="Transcribed_RNA"/>
</dbReference>
<reference evidence="1" key="1">
    <citation type="submission" date="2014-11" db="EMBL/GenBank/DDBJ databases">
        <authorList>
            <person name="Amaro Gonzalez C."/>
        </authorList>
    </citation>
    <scope>NUCLEOTIDE SEQUENCE</scope>
</reference>
<proteinExistence type="predicted"/>
<evidence type="ECO:0000313" key="1">
    <source>
        <dbReference type="EMBL" id="JAH57419.1"/>
    </source>
</evidence>
<organism evidence="1">
    <name type="scientific">Anguilla anguilla</name>
    <name type="common">European freshwater eel</name>
    <name type="synonym">Muraena anguilla</name>
    <dbReference type="NCBI Taxonomy" id="7936"/>
    <lineage>
        <taxon>Eukaryota</taxon>
        <taxon>Metazoa</taxon>
        <taxon>Chordata</taxon>
        <taxon>Craniata</taxon>
        <taxon>Vertebrata</taxon>
        <taxon>Euteleostomi</taxon>
        <taxon>Actinopterygii</taxon>
        <taxon>Neopterygii</taxon>
        <taxon>Teleostei</taxon>
        <taxon>Anguilliformes</taxon>
        <taxon>Anguillidae</taxon>
        <taxon>Anguilla</taxon>
    </lineage>
</organism>
<reference evidence="1" key="2">
    <citation type="journal article" date="2015" name="Fish Shellfish Immunol.">
        <title>Early steps in the European eel (Anguilla anguilla)-Vibrio vulnificus interaction in the gills: Role of the RtxA13 toxin.</title>
        <authorList>
            <person name="Callol A."/>
            <person name="Pajuelo D."/>
            <person name="Ebbesson L."/>
            <person name="Teles M."/>
            <person name="MacKenzie S."/>
            <person name="Amaro C."/>
        </authorList>
    </citation>
    <scope>NUCLEOTIDE SEQUENCE</scope>
</reference>
<name>A0A0E9TUR6_ANGAN</name>